<organism evidence="2 3">
    <name type="scientific">Babesia divergens</name>
    <dbReference type="NCBI Taxonomy" id="32595"/>
    <lineage>
        <taxon>Eukaryota</taxon>
        <taxon>Sar</taxon>
        <taxon>Alveolata</taxon>
        <taxon>Apicomplexa</taxon>
        <taxon>Aconoidasida</taxon>
        <taxon>Piroplasmida</taxon>
        <taxon>Babesiidae</taxon>
        <taxon>Babesia</taxon>
    </lineage>
</organism>
<dbReference type="EMBL" id="JAHBMH010000033">
    <property type="protein sequence ID" value="KAK1937710.1"/>
    <property type="molecule type" value="Genomic_DNA"/>
</dbReference>
<evidence type="ECO:0000313" key="2">
    <source>
        <dbReference type="EMBL" id="KAK1937710.1"/>
    </source>
</evidence>
<dbReference type="AlphaFoldDB" id="A0AAD9GG16"/>
<gene>
    <name evidence="2" type="ORF">X943_004068</name>
</gene>
<evidence type="ECO:0000256" key="1">
    <source>
        <dbReference type="SAM" id="Phobius"/>
    </source>
</evidence>
<name>A0AAD9GG16_BABDI</name>
<proteinExistence type="predicted"/>
<keyword evidence="1" id="KW-0472">Membrane</keyword>
<keyword evidence="1" id="KW-1133">Transmembrane helix</keyword>
<accession>A0AAD9GG16</accession>
<sequence length="72" mass="7967">MHYLGCGIVPRRFYWAPHYMQMSSVSGILAAAFASGNADVSSRRVLYFLGACFTLSAGNEVLASKFNMSPRW</sequence>
<dbReference type="Proteomes" id="UP001195914">
    <property type="component" value="Unassembled WGS sequence"/>
</dbReference>
<comment type="caution">
    <text evidence="2">The sequence shown here is derived from an EMBL/GenBank/DDBJ whole genome shotgun (WGS) entry which is preliminary data.</text>
</comment>
<evidence type="ECO:0000313" key="3">
    <source>
        <dbReference type="Proteomes" id="UP001195914"/>
    </source>
</evidence>
<feature type="transmembrane region" description="Helical" evidence="1">
    <location>
        <begin position="12"/>
        <end position="33"/>
    </location>
</feature>
<reference evidence="2" key="1">
    <citation type="journal article" date="2014" name="Nucleic Acids Res.">
        <title>The evolutionary dynamics of variant antigen genes in Babesia reveal a history of genomic innovation underlying host-parasite interaction.</title>
        <authorList>
            <person name="Jackson A.P."/>
            <person name="Otto T.D."/>
            <person name="Darby A."/>
            <person name="Ramaprasad A."/>
            <person name="Xia D."/>
            <person name="Echaide I.E."/>
            <person name="Farber M."/>
            <person name="Gahlot S."/>
            <person name="Gamble J."/>
            <person name="Gupta D."/>
            <person name="Gupta Y."/>
            <person name="Jackson L."/>
            <person name="Malandrin L."/>
            <person name="Malas T.B."/>
            <person name="Moussa E."/>
            <person name="Nair M."/>
            <person name="Reid A.J."/>
            <person name="Sanders M."/>
            <person name="Sharma J."/>
            <person name="Tracey A."/>
            <person name="Quail M.A."/>
            <person name="Weir W."/>
            <person name="Wastling J.M."/>
            <person name="Hall N."/>
            <person name="Willadsen P."/>
            <person name="Lingelbach K."/>
            <person name="Shiels B."/>
            <person name="Tait A."/>
            <person name="Berriman M."/>
            <person name="Allred D.R."/>
            <person name="Pain A."/>
        </authorList>
    </citation>
    <scope>NUCLEOTIDE SEQUENCE</scope>
    <source>
        <strain evidence="2">1802A</strain>
    </source>
</reference>
<keyword evidence="3" id="KW-1185">Reference proteome</keyword>
<protein>
    <submittedName>
        <fullName evidence="2">Uncharacterized protein</fullName>
    </submittedName>
</protein>
<feature type="transmembrane region" description="Helical" evidence="1">
    <location>
        <begin position="45"/>
        <end position="63"/>
    </location>
</feature>
<reference evidence="2" key="2">
    <citation type="submission" date="2021-05" db="EMBL/GenBank/DDBJ databases">
        <authorList>
            <person name="Pain A."/>
        </authorList>
    </citation>
    <scope>NUCLEOTIDE SEQUENCE</scope>
    <source>
        <strain evidence="2">1802A</strain>
    </source>
</reference>
<keyword evidence="1" id="KW-0812">Transmembrane</keyword>